<dbReference type="OrthoDB" id="5579142at2759"/>
<reference evidence="1" key="1">
    <citation type="submission" date="2022-07" db="EMBL/GenBank/DDBJ databases">
        <title>Phylogenomic reconstructions and comparative analyses of Kickxellomycotina fungi.</title>
        <authorList>
            <person name="Reynolds N.K."/>
            <person name="Stajich J.E."/>
            <person name="Barry K."/>
            <person name="Grigoriev I.V."/>
            <person name="Crous P."/>
            <person name="Smith M.E."/>
        </authorList>
    </citation>
    <scope>NUCLEOTIDE SEQUENCE</scope>
    <source>
        <strain evidence="1">BCRC 34381</strain>
    </source>
</reference>
<dbReference type="Gene3D" id="3.20.10.10">
    <property type="entry name" value="D-amino Acid Aminotransferase, subunit A, domain 2"/>
    <property type="match status" value="1"/>
</dbReference>
<sequence length="389" mass="43373">MMRLESQDSPWPPAAAEADYDRARDVHFSSKAIVASMADEGDMEGSVRTDDIPSVHQLQLTMDNGGMVKRTIICDEMLAYEMQPRPSLSDGRQIYQVCGRTIEEKGIFPFEQFTSCVHVAATHMAQNVEIYGGGELERFSRVGFWSPRIKLLYACALTAYLEACDHPHADPSMQADEIFVTAQLSVRPFSLSLTMCAFPFSSMGTCQVRVCRGTRPESILSDFQLSNDPLGLTRLITPPISDVIMLDPTTKRLSEGLLSNFFATRYIKPSTDGRPSADAATLRTQYTNYLLICAPLETIHRGPMVDKVWSICKRDNIQVSFAGPNLNEAMAGRWSGAFVVNNTFQVLPVDTMHLTDRSNTQVELGSCPLIRHIQGEVLKMQHDISPQYM</sequence>
<evidence type="ECO:0000313" key="2">
    <source>
        <dbReference type="Proteomes" id="UP001143981"/>
    </source>
</evidence>
<evidence type="ECO:0000313" key="1">
    <source>
        <dbReference type="EMBL" id="KAJ1732275.1"/>
    </source>
</evidence>
<name>A0A9W8CYY8_9FUNG</name>
<dbReference type="AlphaFoldDB" id="A0A9W8CYY8"/>
<protein>
    <submittedName>
        <fullName evidence="1">Uncharacterized protein</fullName>
    </submittedName>
</protein>
<dbReference type="EMBL" id="JANBOI010000241">
    <property type="protein sequence ID" value="KAJ1732275.1"/>
    <property type="molecule type" value="Genomic_DNA"/>
</dbReference>
<dbReference type="InterPro" id="IPR043132">
    <property type="entry name" value="BCAT-like_C"/>
</dbReference>
<keyword evidence="2" id="KW-1185">Reference proteome</keyword>
<proteinExistence type="predicted"/>
<dbReference type="Proteomes" id="UP001143981">
    <property type="component" value="Unassembled WGS sequence"/>
</dbReference>
<accession>A0A9W8CYY8</accession>
<organism evidence="1 2">
    <name type="scientific">Coemansia biformis</name>
    <dbReference type="NCBI Taxonomy" id="1286918"/>
    <lineage>
        <taxon>Eukaryota</taxon>
        <taxon>Fungi</taxon>
        <taxon>Fungi incertae sedis</taxon>
        <taxon>Zoopagomycota</taxon>
        <taxon>Kickxellomycotina</taxon>
        <taxon>Kickxellomycetes</taxon>
        <taxon>Kickxellales</taxon>
        <taxon>Kickxellaceae</taxon>
        <taxon>Coemansia</taxon>
    </lineage>
</organism>
<gene>
    <name evidence="1" type="ORF">LPJ61_002122</name>
</gene>
<comment type="caution">
    <text evidence="1">The sequence shown here is derived from an EMBL/GenBank/DDBJ whole genome shotgun (WGS) entry which is preliminary data.</text>
</comment>